<dbReference type="EMBL" id="MCOG01000042">
    <property type="protein sequence ID" value="ORY70684.1"/>
    <property type="molecule type" value="Genomic_DNA"/>
</dbReference>
<dbReference type="GO" id="GO:0004526">
    <property type="term" value="F:ribonuclease P activity"/>
    <property type="evidence" value="ECO:0007669"/>
    <property type="project" value="TreeGrafter"/>
</dbReference>
<sequence>MKVYPDLAKLKEPKLKIEYNSFKKNEESLKQKNKIHPFNNKIEILIPTSNDISFDLNNNTLYYVANIPLSSLLEEDFITKYIKNEQFIAFSFKQRLDNDDVFAIADGKLYMNLTKDTYTSLGLVGKSSEIPVNKQNRFVVEINLIESSFNSKGKLYKHVQWCMTHTLTNKYQFLIYSSKDITWDDIKKYNIKKEKTTHKNILIPSLKYITQPTKLSPIWCSHATDIFEWLGMLACQSKRVLGDYRVEPYYSVYKPPTPFKAGDIQSISFTGFIPKSFVKSAIEKLREIIIKEKLPWGSIIIWGFNDAPITWNKKEHGYLMNGENDSAYLIFGTEDQVTPEITADRHILYQTISALDIY</sequence>
<reference evidence="1 2" key="1">
    <citation type="submission" date="2016-08" db="EMBL/GenBank/DDBJ databases">
        <title>A Parts List for Fungal Cellulosomes Revealed by Comparative Genomics.</title>
        <authorList>
            <consortium name="DOE Joint Genome Institute"/>
            <person name="Haitjema C.H."/>
            <person name="Gilmore S.P."/>
            <person name="Henske J.K."/>
            <person name="Solomon K.V."/>
            <person name="De Groot R."/>
            <person name="Kuo A."/>
            <person name="Mondo S.J."/>
            <person name="Salamov A.A."/>
            <person name="Labutti K."/>
            <person name="Zhao Z."/>
            <person name="Chiniquy J."/>
            <person name="Barry K."/>
            <person name="Brewer H.M."/>
            <person name="Purvine S.O."/>
            <person name="Wright A.T."/>
            <person name="Boxma B."/>
            <person name="Van Alen T."/>
            <person name="Hackstein J.H."/>
            <person name="Baker S.E."/>
            <person name="Grigoriev I.V."/>
            <person name="O'Malley M.A."/>
        </authorList>
    </citation>
    <scope>NUCLEOTIDE SEQUENCE [LARGE SCALE GENOMIC DNA]</scope>
    <source>
        <strain evidence="1 2">G1</strain>
    </source>
</reference>
<dbReference type="STRING" id="1754190.A0A1Y2EH93"/>
<gene>
    <name evidence="1" type="ORF">LY90DRAFT_667330</name>
</gene>
<dbReference type="GO" id="GO:0001682">
    <property type="term" value="P:tRNA 5'-leader removal"/>
    <property type="evidence" value="ECO:0007669"/>
    <property type="project" value="InterPro"/>
</dbReference>
<organism evidence="1 2">
    <name type="scientific">Neocallimastix californiae</name>
    <dbReference type="NCBI Taxonomy" id="1754190"/>
    <lineage>
        <taxon>Eukaryota</taxon>
        <taxon>Fungi</taxon>
        <taxon>Fungi incertae sedis</taxon>
        <taxon>Chytridiomycota</taxon>
        <taxon>Chytridiomycota incertae sedis</taxon>
        <taxon>Neocallimastigomycetes</taxon>
        <taxon>Neocallimastigales</taxon>
        <taxon>Neocallimastigaceae</taxon>
        <taxon>Neocallimastix</taxon>
    </lineage>
</organism>
<accession>A0A1Y2EH93</accession>
<keyword evidence="2" id="KW-1185">Reference proteome</keyword>
<dbReference type="Proteomes" id="UP000193920">
    <property type="component" value="Unassembled WGS sequence"/>
</dbReference>
<protein>
    <submittedName>
        <fullName evidence="1">Uncharacterized protein</fullName>
    </submittedName>
</protein>
<evidence type="ECO:0000313" key="2">
    <source>
        <dbReference type="Proteomes" id="UP000193920"/>
    </source>
</evidence>
<dbReference type="GO" id="GO:0000172">
    <property type="term" value="C:ribonuclease MRP complex"/>
    <property type="evidence" value="ECO:0007669"/>
    <property type="project" value="TreeGrafter"/>
</dbReference>
<proteinExistence type="predicted"/>
<dbReference type="PANTHER" id="PTHR15396:SF1">
    <property type="entry name" value="RIBONUCLEASE P PROTEIN SUBUNIT P40"/>
    <property type="match status" value="1"/>
</dbReference>
<dbReference type="Pfam" id="PF08584">
    <property type="entry name" value="Ribonuc_P_40"/>
    <property type="match status" value="1"/>
</dbReference>
<dbReference type="InterPro" id="IPR013893">
    <property type="entry name" value="RNase_P_Rpp40"/>
</dbReference>
<dbReference type="GO" id="GO:0000171">
    <property type="term" value="F:ribonuclease MRP activity"/>
    <property type="evidence" value="ECO:0007669"/>
    <property type="project" value="TreeGrafter"/>
</dbReference>
<evidence type="ECO:0000313" key="1">
    <source>
        <dbReference type="EMBL" id="ORY70684.1"/>
    </source>
</evidence>
<dbReference type="AlphaFoldDB" id="A0A1Y2EH93"/>
<dbReference type="GO" id="GO:0000447">
    <property type="term" value="P:endonucleolytic cleavage in ITS1 to separate SSU-rRNA from 5.8S rRNA and LSU-rRNA from tricistronic rRNA transcript (SSU-rRNA, 5.8S rRNA, LSU-rRNA)"/>
    <property type="evidence" value="ECO:0007669"/>
    <property type="project" value="TreeGrafter"/>
</dbReference>
<comment type="caution">
    <text evidence="1">The sequence shown here is derived from an EMBL/GenBank/DDBJ whole genome shotgun (WGS) entry which is preliminary data.</text>
</comment>
<dbReference type="PANTHER" id="PTHR15396">
    <property type="entry name" value="RIBONUCLEASE P PROTEIN SUBUNIT P40"/>
    <property type="match status" value="1"/>
</dbReference>
<name>A0A1Y2EH93_9FUNG</name>
<dbReference type="GO" id="GO:0030681">
    <property type="term" value="C:multimeric ribonuclease P complex"/>
    <property type="evidence" value="ECO:0007669"/>
    <property type="project" value="TreeGrafter"/>
</dbReference>
<dbReference type="OrthoDB" id="63112at2759"/>